<dbReference type="InterPro" id="IPR027417">
    <property type="entry name" value="P-loop_NTPase"/>
</dbReference>
<name>A0ABS4IBT7_9BACI</name>
<feature type="domain" description="ABC transporter" evidence="4">
    <location>
        <begin position="272"/>
        <end position="480"/>
    </location>
</feature>
<dbReference type="Pfam" id="PF00005">
    <property type="entry name" value="ABC_tran"/>
    <property type="match status" value="2"/>
</dbReference>
<dbReference type="GO" id="GO:0005524">
    <property type="term" value="F:ATP binding"/>
    <property type="evidence" value="ECO:0007669"/>
    <property type="project" value="UniProtKB-KW"/>
</dbReference>
<dbReference type="InterPro" id="IPR051309">
    <property type="entry name" value="ABCF_ATPase"/>
</dbReference>
<dbReference type="InterPro" id="IPR003439">
    <property type="entry name" value="ABC_transporter-like_ATP-bd"/>
</dbReference>
<dbReference type="PANTHER" id="PTHR42855:SF2">
    <property type="entry name" value="DRUG RESISTANCE ABC TRANSPORTER,ATP-BINDING PROTEIN"/>
    <property type="match status" value="1"/>
</dbReference>
<dbReference type="RefSeq" id="WP_209461628.1">
    <property type="nucleotide sequence ID" value="NZ_CP110224.1"/>
</dbReference>
<feature type="domain" description="ABC transporter" evidence="4">
    <location>
        <begin position="4"/>
        <end position="182"/>
    </location>
</feature>
<reference evidence="5 6" key="1">
    <citation type="submission" date="2021-03" db="EMBL/GenBank/DDBJ databases">
        <title>Genomic Encyclopedia of Type Strains, Phase IV (KMG-IV): sequencing the most valuable type-strain genomes for metagenomic binning, comparative biology and taxonomic classification.</title>
        <authorList>
            <person name="Goeker M."/>
        </authorList>
    </citation>
    <scope>NUCLEOTIDE SEQUENCE [LARGE SCALE GENOMIC DNA]</scope>
    <source>
        <strain evidence="5 6">DSM 25609</strain>
    </source>
</reference>
<dbReference type="NCBIfam" id="NF000170">
    <property type="entry name" value="ABCF_Vga_all"/>
    <property type="match status" value="1"/>
</dbReference>
<gene>
    <name evidence="5" type="ORF">J2Z83_000484</name>
</gene>
<dbReference type="NCBIfam" id="NF000355">
    <property type="entry name" value="ribo_prot_ABC_F"/>
    <property type="match status" value="1"/>
</dbReference>
<dbReference type="CDD" id="cd03221">
    <property type="entry name" value="ABCF_EF-3"/>
    <property type="match status" value="2"/>
</dbReference>
<accession>A0ABS4IBT7</accession>
<dbReference type="InterPro" id="IPR032781">
    <property type="entry name" value="ABC_tran_Xtn"/>
</dbReference>
<dbReference type="InterPro" id="IPR003593">
    <property type="entry name" value="AAA+_ATPase"/>
</dbReference>
<organism evidence="5 6">
    <name type="scientific">Virgibacillus natechei</name>
    <dbReference type="NCBI Taxonomy" id="1216297"/>
    <lineage>
        <taxon>Bacteria</taxon>
        <taxon>Bacillati</taxon>
        <taxon>Bacillota</taxon>
        <taxon>Bacilli</taxon>
        <taxon>Bacillales</taxon>
        <taxon>Bacillaceae</taxon>
        <taxon>Virgibacillus</taxon>
    </lineage>
</organism>
<dbReference type="PROSITE" id="PS50893">
    <property type="entry name" value="ABC_TRANSPORTER_2"/>
    <property type="match status" value="2"/>
</dbReference>
<evidence type="ECO:0000313" key="5">
    <source>
        <dbReference type="EMBL" id="MBP1968392.1"/>
    </source>
</evidence>
<protein>
    <submittedName>
        <fullName evidence="5">Pleuromutilin/lincosamide/streptogramin A transport system ATP-binding/permease protein</fullName>
    </submittedName>
</protein>
<dbReference type="Gene3D" id="3.40.50.300">
    <property type="entry name" value="P-loop containing nucleotide triphosphate hydrolases"/>
    <property type="match status" value="3"/>
</dbReference>
<dbReference type="Pfam" id="PF12848">
    <property type="entry name" value="ABC_tran_Xtn"/>
    <property type="match status" value="1"/>
</dbReference>
<dbReference type="PANTHER" id="PTHR42855">
    <property type="entry name" value="ABC TRANSPORTER ATP-BINDING SUBUNIT"/>
    <property type="match status" value="1"/>
</dbReference>
<dbReference type="Proteomes" id="UP001519345">
    <property type="component" value="Unassembled WGS sequence"/>
</dbReference>
<dbReference type="SMART" id="SM00382">
    <property type="entry name" value="AAA"/>
    <property type="match status" value="2"/>
</dbReference>
<dbReference type="InterPro" id="IPR017871">
    <property type="entry name" value="ABC_transporter-like_CS"/>
</dbReference>
<feature type="coiled-coil region" evidence="3">
    <location>
        <begin position="171"/>
        <end position="247"/>
    </location>
</feature>
<keyword evidence="3" id="KW-0175">Coiled coil</keyword>
<keyword evidence="6" id="KW-1185">Reference proteome</keyword>
<dbReference type="EMBL" id="JAGGKX010000002">
    <property type="protein sequence ID" value="MBP1968392.1"/>
    <property type="molecule type" value="Genomic_DNA"/>
</dbReference>
<comment type="caution">
    <text evidence="5">The sequence shown here is derived from an EMBL/GenBank/DDBJ whole genome shotgun (WGS) entry which is preliminary data.</text>
</comment>
<keyword evidence="1" id="KW-0547">Nucleotide-binding</keyword>
<evidence type="ECO:0000256" key="3">
    <source>
        <dbReference type="SAM" id="Coils"/>
    </source>
</evidence>
<dbReference type="PROSITE" id="PS00211">
    <property type="entry name" value="ABC_TRANSPORTER_1"/>
    <property type="match status" value="1"/>
</dbReference>
<evidence type="ECO:0000256" key="2">
    <source>
        <dbReference type="ARBA" id="ARBA00022840"/>
    </source>
</evidence>
<sequence>MILLESRELKIYVKDQLLVDAEHLTIQQHDRIGLVGTNGSGKTTLLEVLAGQKQSSEGAVISNATRELLPQLKNTNTTKSGGEVTQEYINQALAKKTDILLADEPTTNLDTEHIEKLENQLLRRQAALVIVSHDRAFLDSLCTTIWEIDDGILREYKGNYTDYDAQKELERRQQENAYENYVKKKQQLENALELKEKKANRATKAPKNVSSSEANAIGAKPYFANKQKKLRKSAKAIETRLEKLQTVEKIKESSPIKMDLPNDETFTGRIVLRWNDVTGLIADRTLWQETHFHIKGGDKIAIIGKNGSGKTTLLKKLVNEDKGITISPAMKIGYFSQNLDVLDLNASILENVRSTSNQDETLIRTVLARLHFFRDDVYKSVGILSGGERVKVAFAKLFVSDINTLLLDEPTNFLDIEAVEALEELLLDYVGTILLVTHDRRFIQHIATRVLTIENQEIHLFEGTYDAYKNHVSQVEADPVEDELLLLDTKISETLSRLSIDPSEELDQEFQELLAKKKELENGSD</sequence>
<evidence type="ECO:0000313" key="6">
    <source>
        <dbReference type="Proteomes" id="UP001519345"/>
    </source>
</evidence>
<proteinExistence type="predicted"/>
<keyword evidence="2 5" id="KW-0067">ATP-binding</keyword>
<evidence type="ECO:0000259" key="4">
    <source>
        <dbReference type="PROSITE" id="PS50893"/>
    </source>
</evidence>
<dbReference type="SUPFAM" id="SSF52540">
    <property type="entry name" value="P-loop containing nucleoside triphosphate hydrolases"/>
    <property type="match status" value="2"/>
</dbReference>
<evidence type="ECO:0000256" key="1">
    <source>
        <dbReference type="ARBA" id="ARBA00022741"/>
    </source>
</evidence>